<evidence type="ECO:0000256" key="1">
    <source>
        <dbReference type="SAM" id="MobiDB-lite"/>
    </source>
</evidence>
<proteinExistence type="predicted"/>
<gene>
    <name evidence="2" type="ORF">EDD65_107145</name>
</gene>
<evidence type="ECO:0000313" key="2">
    <source>
        <dbReference type="EMBL" id="TCS88788.1"/>
    </source>
</evidence>
<evidence type="ECO:0000313" key="3">
    <source>
        <dbReference type="Proteomes" id="UP000294567"/>
    </source>
</evidence>
<dbReference type="RefSeq" id="WP_132027884.1">
    <property type="nucleotide sequence ID" value="NZ_CP068564.1"/>
</dbReference>
<sequence>MKRKRIISILLLLTIVLGEIASFPNISSAEPTIIDGITYYDYRDFIKERIRERYKWPEFETPIPIFTIEADGKKVLVEPDEDMQPGSKNRRNPYEKADEVPLLQYTDDEGNKKDFVVPVGTEIKLDASPSIGGRKSPKHPRGKIVRYDWQLGKGYNTKTKKWEGGFDDDKEREKRGEEKWEKNQTPSFKVTEPGDYFIFLNVMDDFDELAKEDKEKGIEPFHNWSENGNWRAKKTIEEAKREGVDKKTRIIGWYFTVARIRVVEPNLKLPNYGEADRIVTDDSGVERDRIIVEDKDGKKMISLEEAEKEGKEATPLKPGETYTVKMWMQNEMPPKHDTKNKGIKLNRYVAYFNGKWSSWDWSDTVENGGGIKSLNYPDTIIPAGKTAYYEWKYTVPDKNTSEIEKEKVRLAWKIPDIELYKKEDNMNPKDDYTHATFPISKPNLRLPNYGFTAKGDRFVTDNNGKKQDRMIVLNKDGKRMISEEEAKRTGKKATPLKSGETYTVKMWMQNMTPPKHDTVNKGIKLNRYVAYFNDKWSSWDWSDTVENGGGIKSLNYPDSIIPAGKTAYYEWKYTVPELKNKKEKIRLAWKIPDIPEYRKDNSDLSDDYTHATFPMAPEDMLMDQDVILLDNKGKPVNYVQPYQQHTVIFRVWKNIGETPVKNPNTTINVELEDSAGIKTVRTITHSQILNYDEYVEFRVSITPTTPWLRAYAVIDRVHHEKGVNDDLTNDDVEKIFATEFNLAVSNFTVTPQLKQINDFHEKHSLSFNYTLTSTADAYLTSVPVEIRLISPGYKKLYRFYYNFAPHESITDNFADVFDLYPGEYTFEIEINPPPRTYKEFKKSSSNPYDDNIDRATVKVIRTLDVDCMECKNSGPRNENKWEKTFKMRQDKYIVSEPKERWICTKEEWVPREEVCHTDRYGNKHCYTIGGYYTCVDGFWETYTVCETADGYPIEWEEDISFFEKFKIDKIEFRNKFYNDSAGKSKIWKRVDANYKNGETLRAKSGYGFELRVTTEYKTNRAEERPRGTSPHNWNRDIPDTWSDPTGNTWSSEYGYTGTCYHTQSRNPAGLPSFGGGEKICVHVGREGWKKNSKKHENYVCFVIFPRYSFGPWYDRTNIYEFEERDSFGKLKTRKVFFNENAKNQIVPVQVITDYAYMLGLDDDEYAEMLKNNPDSQRDYRLQDCKKFYIKIDGGYKDELRTQIYQ</sequence>
<feature type="compositionally biased region" description="Basic and acidic residues" evidence="1">
    <location>
        <begin position="160"/>
        <end position="182"/>
    </location>
</feature>
<keyword evidence="3" id="KW-1185">Reference proteome</keyword>
<protein>
    <submittedName>
        <fullName evidence="2">Uncharacterized protein</fullName>
    </submittedName>
</protein>
<dbReference type="EMBL" id="SMAE01000007">
    <property type="protein sequence ID" value="TCS88788.1"/>
    <property type="molecule type" value="Genomic_DNA"/>
</dbReference>
<accession>A0A4R3KUJ3</accession>
<name>A0A4R3KUJ3_9FIRM</name>
<comment type="caution">
    <text evidence="2">The sequence shown here is derived from an EMBL/GenBank/DDBJ whole genome shotgun (WGS) entry which is preliminary data.</text>
</comment>
<dbReference type="Proteomes" id="UP000294567">
    <property type="component" value="Unassembled WGS sequence"/>
</dbReference>
<dbReference type="AlphaFoldDB" id="A0A4R3KUJ3"/>
<feature type="region of interest" description="Disordered" evidence="1">
    <location>
        <begin position="160"/>
        <end position="184"/>
    </location>
</feature>
<organism evidence="2 3">
    <name type="scientific">Keratinibaculum paraultunense</name>
    <dbReference type="NCBI Taxonomy" id="1278232"/>
    <lineage>
        <taxon>Bacteria</taxon>
        <taxon>Bacillati</taxon>
        <taxon>Bacillota</taxon>
        <taxon>Tissierellia</taxon>
        <taxon>Tissierellales</taxon>
        <taxon>Tepidimicrobiaceae</taxon>
        <taxon>Keratinibaculum</taxon>
    </lineage>
</organism>
<reference evidence="2 3" key="1">
    <citation type="submission" date="2019-03" db="EMBL/GenBank/DDBJ databases">
        <title>Genomic Encyclopedia of Type Strains, Phase IV (KMG-IV): sequencing the most valuable type-strain genomes for metagenomic binning, comparative biology and taxonomic classification.</title>
        <authorList>
            <person name="Goeker M."/>
        </authorList>
    </citation>
    <scope>NUCLEOTIDE SEQUENCE [LARGE SCALE GENOMIC DNA]</scope>
    <source>
        <strain evidence="2 3">DSM 26752</strain>
    </source>
</reference>
<feature type="region of interest" description="Disordered" evidence="1">
    <location>
        <begin position="77"/>
        <end position="96"/>
    </location>
</feature>
<dbReference type="OrthoDB" id="2666777at2"/>